<proteinExistence type="predicted"/>
<feature type="compositionally biased region" description="Polar residues" evidence="3">
    <location>
        <begin position="277"/>
        <end position="286"/>
    </location>
</feature>
<evidence type="ECO:0000256" key="1">
    <source>
        <dbReference type="ARBA" id="ARBA00023117"/>
    </source>
</evidence>
<dbReference type="InterPro" id="IPR001487">
    <property type="entry name" value="Bromodomain"/>
</dbReference>
<dbReference type="InterPro" id="IPR036427">
    <property type="entry name" value="Bromodomain-like_sf"/>
</dbReference>
<feature type="region of interest" description="Disordered" evidence="3">
    <location>
        <begin position="142"/>
        <end position="211"/>
    </location>
</feature>
<evidence type="ECO:0000259" key="4">
    <source>
        <dbReference type="PROSITE" id="PS50014"/>
    </source>
</evidence>
<feature type="compositionally biased region" description="Pro residues" evidence="3">
    <location>
        <begin position="142"/>
        <end position="151"/>
    </location>
</feature>
<name>A0A6B2LBA2_9EUKA</name>
<dbReference type="Gene3D" id="1.20.920.10">
    <property type="entry name" value="Bromodomain-like"/>
    <property type="match status" value="1"/>
</dbReference>
<protein>
    <recommendedName>
        <fullName evidence="4">Bromo domain-containing protein</fullName>
    </recommendedName>
</protein>
<feature type="region of interest" description="Disordered" evidence="3">
    <location>
        <begin position="274"/>
        <end position="304"/>
    </location>
</feature>
<accession>A0A6B2LBA2</accession>
<feature type="compositionally biased region" description="Acidic residues" evidence="3">
    <location>
        <begin position="292"/>
        <end position="304"/>
    </location>
</feature>
<evidence type="ECO:0000256" key="2">
    <source>
        <dbReference type="PROSITE-ProRule" id="PRU00035"/>
    </source>
</evidence>
<evidence type="ECO:0000313" key="5">
    <source>
        <dbReference type="EMBL" id="NDV34190.1"/>
    </source>
</evidence>
<evidence type="ECO:0000256" key="3">
    <source>
        <dbReference type="SAM" id="MobiDB-lite"/>
    </source>
</evidence>
<dbReference type="PRINTS" id="PR00503">
    <property type="entry name" value="BROMODOMAIN"/>
</dbReference>
<dbReference type="PANTHER" id="PTHR45926">
    <property type="entry name" value="OSJNBA0053K19.4 PROTEIN"/>
    <property type="match status" value="1"/>
</dbReference>
<feature type="compositionally biased region" description="Polar residues" evidence="3">
    <location>
        <begin position="202"/>
        <end position="211"/>
    </location>
</feature>
<feature type="compositionally biased region" description="Basic and acidic residues" evidence="3">
    <location>
        <begin position="157"/>
        <end position="167"/>
    </location>
</feature>
<dbReference type="SMART" id="SM00297">
    <property type="entry name" value="BROMO"/>
    <property type="match status" value="1"/>
</dbReference>
<sequence>MESIVPVVEKKQAPDEMAGRTLEMCNTLIVQLMEDEKSPAFNQPVDYEKLNLPQYPLIINEPMDLRTVKMNLGKNRSRKFKTLKEFASKVRLVFDNARTFNQSGSQIYNDADYMSRLFERKYLELQKALGLSKGYDPPKEFVPPPSLPIPPAVDAVDMSRKVKDPPVQKKKRRNPSTATTTRTQRPKKRKTETESEVMSVGRPSTPTSRHVASSERTALHEILSQNADNSLLMNQVLKIISPPNSANSQTETEIDVGSLPSAIIKKLQRVVKEFESSLKTPSTDIPNPSGMDTDEDDDNDPDYT</sequence>
<organism evidence="5">
    <name type="scientific">Arcella intermedia</name>
    <dbReference type="NCBI Taxonomy" id="1963864"/>
    <lineage>
        <taxon>Eukaryota</taxon>
        <taxon>Amoebozoa</taxon>
        <taxon>Tubulinea</taxon>
        <taxon>Elardia</taxon>
        <taxon>Arcellinida</taxon>
        <taxon>Sphaerothecina</taxon>
        <taxon>Arcellidae</taxon>
        <taxon>Arcella</taxon>
    </lineage>
</organism>
<reference evidence="5" key="1">
    <citation type="journal article" date="2020" name="J. Eukaryot. Microbiol.">
        <title>De novo Sequencing, Assembly and Annotation of the Transcriptome for the Free-Living Testate Amoeba Arcella intermedia.</title>
        <authorList>
            <person name="Ribeiro G.M."/>
            <person name="Porfirio-Sousa A.L."/>
            <person name="Maurer-Alcala X.X."/>
            <person name="Katz L.A."/>
            <person name="Lahr D.J.G."/>
        </authorList>
    </citation>
    <scope>NUCLEOTIDE SEQUENCE</scope>
</reference>
<dbReference type="Pfam" id="PF00439">
    <property type="entry name" value="Bromodomain"/>
    <property type="match status" value="1"/>
</dbReference>
<dbReference type="PROSITE" id="PS50014">
    <property type="entry name" value="BROMODOMAIN_2"/>
    <property type="match status" value="1"/>
</dbReference>
<feature type="domain" description="Bromo" evidence="4">
    <location>
        <begin position="33"/>
        <end position="108"/>
    </location>
</feature>
<dbReference type="SUPFAM" id="SSF47370">
    <property type="entry name" value="Bromodomain"/>
    <property type="match status" value="1"/>
</dbReference>
<dbReference type="EMBL" id="GIBP01005221">
    <property type="protein sequence ID" value="NDV34190.1"/>
    <property type="molecule type" value="Transcribed_RNA"/>
</dbReference>
<keyword evidence="1 2" id="KW-0103">Bromodomain</keyword>
<dbReference type="AlphaFoldDB" id="A0A6B2LBA2"/>